<evidence type="ECO:0000256" key="4">
    <source>
        <dbReference type="HAMAP-Rule" id="MF_00374"/>
    </source>
</evidence>
<dbReference type="EMBL" id="DSTX01000004">
    <property type="protein sequence ID" value="HFK20324.1"/>
    <property type="molecule type" value="Genomic_DNA"/>
</dbReference>
<dbReference type="SUPFAM" id="SSF46561">
    <property type="entry name" value="Ribosomal protein L29 (L29p)"/>
    <property type="match status" value="1"/>
</dbReference>
<dbReference type="NCBIfam" id="TIGR00012">
    <property type="entry name" value="L29"/>
    <property type="match status" value="1"/>
</dbReference>
<dbReference type="InterPro" id="IPR018254">
    <property type="entry name" value="Ribosomal_uL29_CS"/>
</dbReference>
<dbReference type="PROSITE" id="PS00579">
    <property type="entry name" value="RIBOSOMAL_L29"/>
    <property type="match status" value="1"/>
</dbReference>
<dbReference type="GO" id="GO:0005840">
    <property type="term" value="C:ribosome"/>
    <property type="evidence" value="ECO:0007669"/>
    <property type="project" value="UniProtKB-KW"/>
</dbReference>
<dbReference type="AlphaFoldDB" id="A0A7C3ERX3"/>
<evidence type="ECO:0000256" key="2">
    <source>
        <dbReference type="ARBA" id="ARBA00022980"/>
    </source>
</evidence>
<comment type="caution">
    <text evidence="6">The sequence shown here is derived from an EMBL/GenBank/DDBJ whole genome shotgun (WGS) entry which is preliminary data.</text>
</comment>
<evidence type="ECO:0000313" key="6">
    <source>
        <dbReference type="EMBL" id="HFK20324.1"/>
    </source>
</evidence>
<feature type="compositionally biased region" description="Basic and acidic residues" evidence="5">
    <location>
        <begin position="108"/>
        <end position="117"/>
    </location>
</feature>
<evidence type="ECO:0000256" key="3">
    <source>
        <dbReference type="ARBA" id="ARBA00023274"/>
    </source>
</evidence>
<accession>A0A7C3ERX3</accession>
<reference evidence="6" key="1">
    <citation type="journal article" date="2020" name="mSystems">
        <title>Genome- and Community-Level Interaction Insights into Carbon Utilization and Element Cycling Functions of Hydrothermarchaeota in Hydrothermal Sediment.</title>
        <authorList>
            <person name="Zhou Z."/>
            <person name="Liu Y."/>
            <person name="Xu W."/>
            <person name="Pan J."/>
            <person name="Luo Z.H."/>
            <person name="Li M."/>
        </authorList>
    </citation>
    <scope>NUCLEOTIDE SEQUENCE [LARGE SCALE GENOMIC DNA]</scope>
    <source>
        <strain evidence="6">SpSt-468</strain>
    </source>
</reference>
<feature type="compositionally biased region" description="Low complexity" evidence="5">
    <location>
        <begin position="147"/>
        <end position="161"/>
    </location>
</feature>
<evidence type="ECO:0000256" key="5">
    <source>
        <dbReference type="SAM" id="MobiDB-lite"/>
    </source>
</evidence>
<proteinExistence type="inferred from homology"/>
<dbReference type="HAMAP" id="MF_00374">
    <property type="entry name" value="Ribosomal_uL29"/>
    <property type="match status" value="1"/>
</dbReference>
<evidence type="ECO:0000256" key="1">
    <source>
        <dbReference type="ARBA" id="ARBA00009254"/>
    </source>
</evidence>
<feature type="compositionally biased region" description="Basic and acidic residues" evidence="5">
    <location>
        <begin position="76"/>
        <end position="85"/>
    </location>
</feature>
<dbReference type="Pfam" id="PF00831">
    <property type="entry name" value="Ribosomal_L29"/>
    <property type="match status" value="1"/>
</dbReference>
<feature type="compositionally biased region" description="Basic residues" evidence="5">
    <location>
        <begin position="135"/>
        <end position="144"/>
    </location>
</feature>
<dbReference type="Gene3D" id="1.10.287.310">
    <property type="match status" value="1"/>
</dbReference>
<gene>
    <name evidence="6" type="primary">rpmC</name>
    <name evidence="4" type="synonym">rpl29</name>
    <name evidence="6" type="ORF">ENS19_03485</name>
</gene>
<dbReference type="InterPro" id="IPR036049">
    <property type="entry name" value="Ribosomal_uL29_sf"/>
</dbReference>
<dbReference type="GO" id="GO:0006412">
    <property type="term" value="P:translation"/>
    <property type="evidence" value="ECO:0007669"/>
    <property type="project" value="UniProtKB-UniRule"/>
</dbReference>
<sequence length="161" mass="17488">MAILRIDEIRKMPQDQRVTKLGELRAELSKLMATKAMGGSLENPARIRLLRKTIARILTVNREEEIGKAKPAAAKQKAEEQKPEEAAPAEKAAEEKPKAKRGRKPKAKPAELPKEGEAAPAEAPLAEKAAEEKPKAKRGRKPKAKPPEVAEAAAPEGGKEE</sequence>
<keyword evidence="3 4" id="KW-0687">Ribonucleoprotein</keyword>
<comment type="similarity">
    <text evidence="1 4">Belongs to the universal ribosomal protein uL29 family.</text>
</comment>
<dbReference type="CDD" id="cd00427">
    <property type="entry name" value="Ribosomal_L29_HIP"/>
    <property type="match status" value="1"/>
</dbReference>
<feature type="compositionally biased region" description="Low complexity" evidence="5">
    <location>
        <begin position="118"/>
        <end position="127"/>
    </location>
</feature>
<protein>
    <recommendedName>
        <fullName evidence="4">Large ribosomal subunit protein uL29</fullName>
    </recommendedName>
</protein>
<keyword evidence="2 4" id="KW-0689">Ribosomal protein</keyword>
<dbReference type="InterPro" id="IPR001854">
    <property type="entry name" value="Ribosomal_uL29"/>
</dbReference>
<dbReference type="GO" id="GO:1990904">
    <property type="term" value="C:ribonucleoprotein complex"/>
    <property type="evidence" value="ECO:0007669"/>
    <property type="project" value="UniProtKB-KW"/>
</dbReference>
<feature type="region of interest" description="Disordered" evidence="5">
    <location>
        <begin position="62"/>
        <end position="161"/>
    </location>
</feature>
<organism evidence="6">
    <name type="scientific">Candidatus Methanomethylicus mesodigestus</name>
    <dbReference type="NCBI Taxonomy" id="1867258"/>
    <lineage>
        <taxon>Archaea</taxon>
        <taxon>Thermoproteota</taxon>
        <taxon>Methanosuratincolia</taxon>
        <taxon>Candidatus Methanomethylicales</taxon>
        <taxon>Candidatus Methanomethylicaceae</taxon>
        <taxon>Candidatus Methanomethylicus</taxon>
    </lineage>
</organism>
<dbReference type="GO" id="GO:0003735">
    <property type="term" value="F:structural constituent of ribosome"/>
    <property type="evidence" value="ECO:0007669"/>
    <property type="project" value="InterPro"/>
</dbReference>
<name>A0A7C3ERX3_9CREN</name>
<feature type="compositionally biased region" description="Basic residues" evidence="5">
    <location>
        <begin position="98"/>
        <end position="107"/>
    </location>
</feature>